<sequence length="71" mass="8156">MLIGEQEDVAYIDFVPGENAETIMGKYQALVEGPLSHCDQVLFLVDMWEEAHSTPQTDSKMENRVWMLLRV</sequence>
<name>A0A378MSU0_MANHA</name>
<dbReference type="EMBL" id="UGPN01000001">
    <property type="protein sequence ID" value="STY58602.1"/>
    <property type="molecule type" value="Genomic_DNA"/>
</dbReference>
<dbReference type="GO" id="GO:0016020">
    <property type="term" value="C:membrane"/>
    <property type="evidence" value="ECO:0007669"/>
    <property type="project" value="InterPro"/>
</dbReference>
<dbReference type="PROSITE" id="PS51096">
    <property type="entry name" value="PTS_EIIA_TYPE_4"/>
    <property type="match status" value="1"/>
</dbReference>
<dbReference type="GO" id="GO:0016740">
    <property type="term" value="F:transferase activity"/>
    <property type="evidence" value="ECO:0007669"/>
    <property type="project" value="UniProtKB-KW"/>
</dbReference>
<evidence type="ECO:0000256" key="1">
    <source>
        <dbReference type="ARBA" id="ARBA00022679"/>
    </source>
</evidence>
<protein>
    <submittedName>
        <fullName evidence="3">EIIAB-Man</fullName>
    </submittedName>
</protein>
<evidence type="ECO:0000313" key="4">
    <source>
        <dbReference type="Proteomes" id="UP000254802"/>
    </source>
</evidence>
<dbReference type="SUPFAM" id="SSF53062">
    <property type="entry name" value="PTS system fructose IIA component-like"/>
    <property type="match status" value="1"/>
</dbReference>
<accession>A0A378MSU0</accession>
<dbReference type="AlphaFoldDB" id="A0A378MSU0"/>
<reference evidence="3 4" key="1">
    <citation type="submission" date="2018-06" db="EMBL/GenBank/DDBJ databases">
        <authorList>
            <consortium name="Pathogen Informatics"/>
            <person name="Doyle S."/>
        </authorList>
    </citation>
    <scope>NUCLEOTIDE SEQUENCE [LARGE SCALE GENOMIC DNA]</scope>
    <source>
        <strain evidence="3 4">NCTC10638</strain>
    </source>
</reference>
<feature type="domain" description="PTS EIIA type-4" evidence="2">
    <location>
        <begin position="1"/>
        <end position="71"/>
    </location>
</feature>
<dbReference type="GO" id="GO:0009401">
    <property type="term" value="P:phosphoenolpyruvate-dependent sugar phosphotransferase system"/>
    <property type="evidence" value="ECO:0007669"/>
    <property type="project" value="InterPro"/>
</dbReference>
<keyword evidence="1" id="KW-0808">Transferase</keyword>
<evidence type="ECO:0000313" key="3">
    <source>
        <dbReference type="EMBL" id="STY58602.1"/>
    </source>
</evidence>
<dbReference type="Proteomes" id="UP000254802">
    <property type="component" value="Unassembled WGS sequence"/>
</dbReference>
<dbReference type="Gene3D" id="3.40.50.510">
    <property type="entry name" value="Phosphotransferase system, mannose-type IIA component"/>
    <property type="match status" value="1"/>
</dbReference>
<organism evidence="3 4">
    <name type="scientific">Mannheimia haemolytica</name>
    <name type="common">Pasteurella haemolytica</name>
    <dbReference type="NCBI Taxonomy" id="75985"/>
    <lineage>
        <taxon>Bacteria</taxon>
        <taxon>Pseudomonadati</taxon>
        <taxon>Pseudomonadota</taxon>
        <taxon>Gammaproteobacteria</taxon>
        <taxon>Pasteurellales</taxon>
        <taxon>Pasteurellaceae</taxon>
        <taxon>Mannheimia</taxon>
    </lineage>
</organism>
<dbReference type="Pfam" id="PF03610">
    <property type="entry name" value="EIIA-man"/>
    <property type="match status" value="1"/>
</dbReference>
<dbReference type="InterPro" id="IPR004701">
    <property type="entry name" value="PTS_EIIA_man-typ"/>
</dbReference>
<dbReference type="InterPro" id="IPR036662">
    <property type="entry name" value="PTS_EIIA_man-typ_sf"/>
</dbReference>
<evidence type="ECO:0000259" key="2">
    <source>
        <dbReference type="PROSITE" id="PS51096"/>
    </source>
</evidence>
<proteinExistence type="predicted"/>
<gene>
    <name evidence="3" type="primary">manX_1</name>
    <name evidence="3" type="ORF">NCTC10638_00024</name>
</gene>